<dbReference type="InterPro" id="IPR043502">
    <property type="entry name" value="DNA/RNA_pol_sf"/>
</dbReference>
<keyword evidence="3" id="KW-1185">Reference proteome</keyword>
<dbReference type="SUPFAM" id="SSF56672">
    <property type="entry name" value="DNA/RNA polymerases"/>
    <property type="match status" value="1"/>
</dbReference>
<dbReference type="OrthoDB" id="2286148at2759"/>
<evidence type="ECO:0000256" key="1">
    <source>
        <dbReference type="SAM" id="MobiDB-lite"/>
    </source>
</evidence>
<feature type="compositionally biased region" description="Low complexity" evidence="1">
    <location>
        <begin position="389"/>
        <end position="398"/>
    </location>
</feature>
<feature type="region of interest" description="Disordered" evidence="1">
    <location>
        <begin position="628"/>
        <end position="652"/>
    </location>
</feature>
<feature type="compositionally biased region" description="Low complexity" evidence="1">
    <location>
        <begin position="90"/>
        <end position="116"/>
    </location>
</feature>
<dbReference type="Gene3D" id="3.10.10.10">
    <property type="entry name" value="HIV Type 1 Reverse Transcriptase, subunit A, domain 1"/>
    <property type="match status" value="1"/>
</dbReference>
<comment type="caution">
    <text evidence="2">The sequence shown here is derived from an EMBL/GenBank/DDBJ whole genome shotgun (WGS) entry which is preliminary data.</text>
</comment>
<protein>
    <submittedName>
        <fullName evidence="2">Uncharacterized protein</fullName>
    </submittedName>
</protein>
<name>A0A8H7RL62_9FUNG</name>
<reference evidence="2 3" key="1">
    <citation type="submission" date="2020-12" db="EMBL/GenBank/DDBJ databases">
        <title>Metabolic potential, ecology and presence of endohyphal bacteria is reflected in genomic diversity of Mucoromycotina.</title>
        <authorList>
            <person name="Muszewska A."/>
            <person name="Okrasinska A."/>
            <person name="Steczkiewicz K."/>
            <person name="Drgas O."/>
            <person name="Orlowska M."/>
            <person name="Perlinska-Lenart U."/>
            <person name="Aleksandrzak-Piekarczyk T."/>
            <person name="Szatraj K."/>
            <person name="Zielenkiewicz U."/>
            <person name="Pilsyk S."/>
            <person name="Malc E."/>
            <person name="Mieczkowski P."/>
            <person name="Kruszewska J.S."/>
            <person name="Biernat P."/>
            <person name="Pawlowska J."/>
        </authorList>
    </citation>
    <scope>NUCLEOTIDE SEQUENCE [LARGE SCALE GENOMIC DNA]</scope>
    <source>
        <strain evidence="2 3">CBS 142.35</strain>
    </source>
</reference>
<organism evidence="2 3">
    <name type="scientific">Circinella minor</name>
    <dbReference type="NCBI Taxonomy" id="1195481"/>
    <lineage>
        <taxon>Eukaryota</taxon>
        <taxon>Fungi</taxon>
        <taxon>Fungi incertae sedis</taxon>
        <taxon>Mucoromycota</taxon>
        <taxon>Mucoromycotina</taxon>
        <taxon>Mucoromycetes</taxon>
        <taxon>Mucorales</taxon>
        <taxon>Lichtheimiaceae</taxon>
        <taxon>Circinella</taxon>
    </lineage>
</organism>
<dbReference type="AlphaFoldDB" id="A0A8H7RL62"/>
<feature type="compositionally biased region" description="Polar residues" evidence="1">
    <location>
        <begin position="642"/>
        <end position="652"/>
    </location>
</feature>
<dbReference type="EMBL" id="JAEPRB010000737">
    <property type="protein sequence ID" value="KAG2212560.1"/>
    <property type="molecule type" value="Genomic_DNA"/>
</dbReference>
<sequence length="725" mass="81839">MPLQPPPTFTPPIPSVSSAPLILPQHSHISSLPNVPIHRPSSTVVPISTWELPWKHTRTCRCGIANFYDLLFCSLNISVDIKFPSSRIISSDSNNTQQTQEQQQQLPQDSLQSSLHQQEHQQMLEALAVSQATTPLPSSQPHTLPTRPHFDWLPSEELIQLLPELSEDLFSHQLSDDQKKSLIDNYPAIQGMRYTAPQAIPAAASRFIRSQSREDSTLRHLQYQLSAVFRPFDVLANELLQILPQDQLARFFIILRDIRTLLMHANSSINQARNHLALRTINPSFSAINNNTTYTMATDIFQTTVSQQASAQHALWDARPGFRRSLPNNSVTNQTNSSSATTPTNNSHFFRQGGTSGGAVWSQNNQSNNYNRSNNYTNQQQRRQRDHSSNNISSNFSSTNRQYPCLHSIIKHGFKIHFDQPPPLSSQLHLQPKLNHQQQQLLQQEIDQLIQKRALEPVYDPSPGFYSQMFIIPKKNGGHRPICNLKPLNQFLTAPAFKMETTYSRSAPNDQTFRLYDINRSYRCFSLFKNPQIISPVSSHFLEQSGVSIPHRHLWPLFGSLAFHKNYQANPLLGTSTKHPTQCIPQRLDYFGPNSKTSTATHSANNSETAPIRMDYQHQQVCNNTTTATSAPRVSDQHHNNDSSTFWRQGSFSSPVNRSNDQMLSYNTTQASQLNNENTISNFSNFPNSSLHSTSSPFHHPSSETSLSLGFGSTFTTFLQDGIAL</sequence>
<feature type="region of interest" description="Disordered" evidence="1">
    <location>
        <begin position="90"/>
        <end position="117"/>
    </location>
</feature>
<feature type="compositionally biased region" description="Low complexity" evidence="1">
    <location>
        <begin position="328"/>
        <end position="347"/>
    </location>
</feature>
<evidence type="ECO:0000313" key="3">
    <source>
        <dbReference type="Proteomes" id="UP000646827"/>
    </source>
</evidence>
<gene>
    <name evidence="2" type="ORF">INT45_005347</name>
</gene>
<evidence type="ECO:0000313" key="2">
    <source>
        <dbReference type="EMBL" id="KAG2212560.1"/>
    </source>
</evidence>
<accession>A0A8H7RL62</accession>
<dbReference type="Proteomes" id="UP000646827">
    <property type="component" value="Unassembled WGS sequence"/>
</dbReference>
<feature type="non-terminal residue" evidence="2">
    <location>
        <position position="725"/>
    </location>
</feature>
<feature type="compositionally biased region" description="Low complexity" evidence="1">
    <location>
        <begin position="362"/>
        <end position="381"/>
    </location>
</feature>
<proteinExistence type="predicted"/>
<feature type="region of interest" description="Disordered" evidence="1">
    <location>
        <begin position="322"/>
        <end position="398"/>
    </location>
</feature>